<dbReference type="EMBL" id="BMFO01000001">
    <property type="protein sequence ID" value="GGF84550.1"/>
    <property type="molecule type" value="Genomic_DNA"/>
</dbReference>
<comment type="caution">
    <text evidence="2">The sequence shown here is derived from an EMBL/GenBank/DDBJ whole genome shotgun (WGS) entry which is preliminary data.</text>
</comment>
<dbReference type="SUPFAM" id="SSF160443">
    <property type="entry name" value="SMR domain-like"/>
    <property type="match status" value="1"/>
</dbReference>
<dbReference type="AlphaFoldDB" id="A0A917FI00"/>
<protein>
    <recommendedName>
        <fullName evidence="1">Smr domain-containing protein</fullName>
    </recommendedName>
</protein>
<accession>A0A917FI00</accession>
<evidence type="ECO:0000313" key="2">
    <source>
        <dbReference type="EMBL" id="GGF84550.1"/>
    </source>
</evidence>
<evidence type="ECO:0000313" key="3">
    <source>
        <dbReference type="Proteomes" id="UP000632858"/>
    </source>
</evidence>
<dbReference type="GO" id="GO:0004520">
    <property type="term" value="F:DNA endonuclease activity"/>
    <property type="evidence" value="ECO:0007669"/>
    <property type="project" value="TreeGrafter"/>
</dbReference>
<dbReference type="Proteomes" id="UP000632858">
    <property type="component" value="Unassembled WGS sequence"/>
</dbReference>
<feature type="domain" description="Smr" evidence="1">
    <location>
        <begin position="103"/>
        <end position="183"/>
    </location>
</feature>
<dbReference type="PROSITE" id="PS50828">
    <property type="entry name" value="SMR"/>
    <property type="match status" value="1"/>
</dbReference>
<dbReference type="PANTHER" id="PTHR35562">
    <property type="entry name" value="DNA ENDONUCLEASE SMRA-RELATED"/>
    <property type="match status" value="1"/>
</dbReference>
<reference evidence="2" key="2">
    <citation type="submission" date="2020-09" db="EMBL/GenBank/DDBJ databases">
        <authorList>
            <person name="Sun Q."/>
            <person name="Zhou Y."/>
        </authorList>
    </citation>
    <scope>NUCLEOTIDE SEQUENCE</scope>
    <source>
        <strain evidence="2">CGMCC 1.12726</strain>
    </source>
</reference>
<name>A0A917FI00_9GAMM</name>
<reference evidence="2" key="1">
    <citation type="journal article" date="2014" name="Int. J. Syst. Evol. Microbiol.">
        <title>Complete genome sequence of Corynebacterium casei LMG S-19264T (=DSM 44701T), isolated from a smear-ripened cheese.</title>
        <authorList>
            <consortium name="US DOE Joint Genome Institute (JGI-PGF)"/>
            <person name="Walter F."/>
            <person name="Albersmeier A."/>
            <person name="Kalinowski J."/>
            <person name="Ruckert C."/>
        </authorList>
    </citation>
    <scope>NUCLEOTIDE SEQUENCE</scope>
    <source>
        <strain evidence="2">CGMCC 1.12726</strain>
    </source>
</reference>
<dbReference type="Pfam" id="PF01713">
    <property type="entry name" value="Smr"/>
    <property type="match status" value="1"/>
</dbReference>
<organism evidence="2 3">
    <name type="scientific">Arenimonas maotaiensis</name>
    <dbReference type="NCBI Taxonomy" id="1446479"/>
    <lineage>
        <taxon>Bacteria</taxon>
        <taxon>Pseudomonadati</taxon>
        <taxon>Pseudomonadota</taxon>
        <taxon>Gammaproteobacteria</taxon>
        <taxon>Lysobacterales</taxon>
        <taxon>Lysobacteraceae</taxon>
        <taxon>Arenimonas</taxon>
    </lineage>
</organism>
<dbReference type="Gene3D" id="3.30.1370.110">
    <property type="match status" value="1"/>
</dbReference>
<keyword evidence="3" id="KW-1185">Reference proteome</keyword>
<dbReference type="PANTHER" id="PTHR35562:SF2">
    <property type="entry name" value="DNA ENDONUCLEASE SMRA-RELATED"/>
    <property type="match status" value="1"/>
</dbReference>
<evidence type="ECO:0000259" key="1">
    <source>
        <dbReference type="PROSITE" id="PS50828"/>
    </source>
</evidence>
<dbReference type="SMART" id="SM00463">
    <property type="entry name" value="SMR"/>
    <property type="match status" value="1"/>
</dbReference>
<gene>
    <name evidence="2" type="ORF">GCM10010960_03240</name>
</gene>
<sequence>MAGMSKKPAPPPIAPEDSELFREAIGPVIVHRHTESRLQKAKPKPRARMFERDELEALLQSRRMGEAEALLLGNEPLLFQGPKVDARLMRTLKSGGIRIDAEFDLHGMTALDAERWLKQFLLDAYKEGLHCIRIIHGKGSRSEAGPVLMNVVDKVLRHQGRVLAFCSAPQNQGGAGAALVLLE</sequence>
<proteinExistence type="predicted"/>
<dbReference type="InterPro" id="IPR002625">
    <property type="entry name" value="Smr_dom"/>
</dbReference>
<dbReference type="InterPro" id="IPR036063">
    <property type="entry name" value="Smr_dom_sf"/>
</dbReference>